<proteinExistence type="predicted"/>
<organism evidence="1 2">
    <name type="scientific">Chitinibacter bivalviorum</name>
    <dbReference type="NCBI Taxonomy" id="2739434"/>
    <lineage>
        <taxon>Bacteria</taxon>
        <taxon>Pseudomonadati</taxon>
        <taxon>Pseudomonadota</taxon>
        <taxon>Betaproteobacteria</taxon>
        <taxon>Neisseriales</taxon>
        <taxon>Chitinibacteraceae</taxon>
        <taxon>Chitinibacter</taxon>
    </lineage>
</organism>
<name>A0A7H9BNA3_9NEIS</name>
<reference evidence="1 2" key="1">
    <citation type="submission" date="2020-07" db="EMBL/GenBank/DDBJ databases">
        <title>Complete genome sequence of Chitinibacter sp. 2T18.</title>
        <authorList>
            <person name="Bae J.-W."/>
            <person name="Choi J.-W."/>
        </authorList>
    </citation>
    <scope>NUCLEOTIDE SEQUENCE [LARGE SCALE GENOMIC DNA]</scope>
    <source>
        <strain evidence="1 2">2T18</strain>
    </source>
</reference>
<evidence type="ECO:0000313" key="1">
    <source>
        <dbReference type="EMBL" id="QLG88874.1"/>
    </source>
</evidence>
<dbReference type="Pfam" id="PF16743">
    <property type="entry name" value="PliI"/>
    <property type="match status" value="1"/>
</dbReference>
<gene>
    <name evidence="1" type="ORF">HQ393_11870</name>
</gene>
<dbReference type="InterPro" id="IPR038643">
    <property type="entry name" value="PliI_sf"/>
</dbReference>
<dbReference type="EMBL" id="CP058627">
    <property type="protein sequence ID" value="QLG88874.1"/>
    <property type="molecule type" value="Genomic_DNA"/>
</dbReference>
<protein>
    <submittedName>
        <fullName evidence="1">Uncharacterized protein</fullName>
    </submittedName>
</protein>
<dbReference type="InterPro" id="IPR031948">
    <property type="entry name" value="PliI"/>
</dbReference>
<dbReference type="Gene3D" id="2.40.128.460">
    <property type="entry name" value="Periplasmic lysozyme inhibitor of I-type lysozyme"/>
    <property type="match status" value="1"/>
</dbReference>
<dbReference type="AlphaFoldDB" id="A0A7H9BNA3"/>
<dbReference type="RefSeq" id="WP_179355377.1">
    <property type="nucleotide sequence ID" value="NZ_CP058627.1"/>
</dbReference>
<keyword evidence="2" id="KW-1185">Reference proteome</keyword>
<sequence length="148" mass="16574">MYRLLLSLVAVLLSQSIWAKDYRFLQQINLPDNHSVLQVAEGENEPRSIGSYSIRLYGGHNPDFPLDDFITGLIVAREGVVERVFNIDGNGDGIGEVVVVIRSAGSGGYLTFDVFDWQNQQLKRIFSLSDLPPKADPVVEVKRVMRKP</sequence>
<dbReference type="KEGG" id="chiz:HQ393_11870"/>
<evidence type="ECO:0000313" key="2">
    <source>
        <dbReference type="Proteomes" id="UP000509597"/>
    </source>
</evidence>
<dbReference type="Proteomes" id="UP000509597">
    <property type="component" value="Chromosome"/>
</dbReference>
<accession>A0A7H9BNA3</accession>